<evidence type="ECO:0000259" key="6">
    <source>
        <dbReference type="Pfam" id="PF03888"/>
    </source>
</evidence>
<feature type="signal peptide" evidence="5">
    <location>
        <begin position="1"/>
        <end position="24"/>
    </location>
</feature>
<feature type="domain" description="MucB/RseB N-terminal" evidence="6">
    <location>
        <begin position="38"/>
        <end position="211"/>
    </location>
</feature>
<dbReference type="EMBL" id="PIPV01000001">
    <property type="protein sequence ID" value="RUO58367.1"/>
    <property type="molecule type" value="Genomic_DNA"/>
</dbReference>
<accession>A0A432YBR3</accession>
<evidence type="ECO:0000256" key="5">
    <source>
        <dbReference type="SAM" id="SignalP"/>
    </source>
</evidence>
<protein>
    <submittedName>
        <fullName evidence="8">Negative regulator of sigma E activity</fullName>
    </submittedName>
</protein>
<dbReference type="Proteomes" id="UP000287330">
    <property type="component" value="Unassembled WGS sequence"/>
</dbReference>
<comment type="subcellular location">
    <subcellularLocation>
        <location evidence="1">Periplasm</location>
    </subcellularLocation>
</comment>
<feature type="chain" id="PRO_5019164445" evidence="5">
    <location>
        <begin position="25"/>
        <end position="323"/>
    </location>
</feature>
<dbReference type="OrthoDB" id="7067274at2"/>
<evidence type="ECO:0000313" key="8">
    <source>
        <dbReference type="EMBL" id="RUO58367.1"/>
    </source>
</evidence>
<evidence type="ECO:0000256" key="3">
    <source>
        <dbReference type="ARBA" id="ARBA00022729"/>
    </source>
</evidence>
<gene>
    <name evidence="8" type="ORF">CWE25_01885</name>
</gene>
<dbReference type="Gene3D" id="2.50.20.10">
    <property type="entry name" value="Lipoprotein localisation LolA/LolB/LppX"/>
    <property type="match status" value="1"/>
</dbReference>
<sequence>MAMKLGVWLISLTLALLSASPAFAQQEPEKISHSDGVRWYNFMSDALNGRNFEASLVYVVGERIEPYHWLHAVEPDGEQLELIVQMNGSGFRALRIGDRVSHFHPAARDYSLRASSINHLIPPAFSQSFEQIQSYYRVVAVGGARVLDRKAQHIRLISKHDNRFGFSVWVDRDSGMPLKMMMMNEEGVPIEQVQVTSLALRQDPSPLLEELKRLSMPPLIQLSTRSHQMQTDMQPTWQPEGFRLVDKKHHQLAVDNTPVDHYLFTDGLTEYSVYIAPRGLEQTTAMSVVGSQNLYTEPRNDVIITVVGQIPIQTAKRIVAEVQ</sequence>
<dbReference type="AlphaFoldDB" id="A0A432YBR3"/>
<dbReference type="InterPro" id="IPR033434">
    <property type="entry name" value="MucB/RseB_N"/>
</dbReference>
<evidence type="ECO:0000256" key="1">
    <source>
        <dbReference type="ARBA" id="ARBA00004418"/>
    </source>
</evidence>
<comment type="similarity">
    <text evidence="2">Belongs to the RseB family.</text>
</comment>
<reference evidence="9" key="1">
    <citation type="journal article" date="2018" name="Front. Microbiol.">
        <title>Genome-Based Analysis Reveals the Taxonomy and Diversity of the Family Idiomarinaceae.</title>
        <authorList>
            <person name="Liu Y."/>
            <person name="Lai Q."/>
            <person name="Shao Z."/>
        </authorList>
    </citation>
    <scope>NUCLEOTIDE SEQUENCE [LARGE SCALE GENOMIC DNA]</scope>
    <source>
        <strain evidence="9">F23</strain>
    </source>
</reference>
<comment type="caution">
    <text evidence="8">The sequence shown here is derived from an EMBL/GenBank/DDBJ whole genome shotgun (WGS) entry which is preliminary data.</text>
</comment>
<evidence type="ECO:0000259" key="7">
    <source>
        <dbReference type="Pfam" id="PF17188"/>
    </source>
</evidence>
<dbReference type="GO" id="GO:0045152">
    <property type="term" value="F:antisigma factor binding"/>
    <property type="evidence" value="ECO:0007669"/>
    <property type="project" value="TreeGrafter"/>
</dbReference>
<feature type="domain" description="MucB/RseB C-terminal" evidence="7">
    <location>
        <begin position="231"/>
        <end position="323"/>
    </location>
</feature>
<dbReference type="GO" id="GO:0030288">
    <property type="term" value="C:outer membrane-bounded periplasmic space"/>
    <property type="evidence" value="ECO:0007669"/>
    <property type="project" value="TreeGrafter"/>
</dbReference>
<dbReference type="PIRSF" id="PIRSF005427">
    <property type="entry name" value="RseB"/>
    <property type="match status" value="1"/>
</dbReference>
<keyword evidence="4" id="KW-0574">Periplasm</keyword>
<dbReference type="Gene3D" id="3.30.200.100">
    <property type="entry name" value="MucB/RseB, C-terminal domain"/>
    <property type="match status" value="1"/>
</dbReference>
<dbReference type="CDD" id="cd16327">
    <property type="entry name" value="RseB"/>
    <property type="match status" value="1"/>
</dbReference>
<evidence type="ECO:0000256" key="2">
    <source>
        <dbReference type="ARBA" id="ARBA00008150"/>
    </source>
</evidence>
<name>A0A432YBR3_9GAMM</name>
<dbReference type="Pfam" id="PF03888">
    <property type="entry name" value="MucB_RseB"/>
    <property type="match status" value="1"/>
</dbReference>
<keyword evidence="3 5" id="KW-0732">Signal</keyword>
<dbReference type="Pfam" id="PF17188">
    <property type="entry name" value="MucB_RseB_C"/>
    <property type="match status" value="1"/>
</dbReference>
<keyword evidence="9" id="KW-1185">Reference proteome</keyword>
<dbReference type="InterPro" id="IPR038484">
    <property type="entry name" value="MucB/RseB_C_sf"/>
</dbReference>
<dbReference type="PANTHER" id="PTHR38782:SF1">
    <property type="entry name" value="SIGMA-E FACTOR REGULATORY PROTEIN RSEB"/>
    <property type="match status" value="1"/>
</dbReference>
<proteinExistence type="inferred from homology"/>
<dbReference type="PANTHER" id="PTHR38782">
    <property type="match status" value="1"/>
</dbReference>
<dbReference type="GO" id="GO:0032885">
    <property type="term" value="P:regulation of polysaccharide biosynthetic process"/>
    <property type="evidence" value="ECO:0007669"/>
    <property type="project" value="TreeGrafter"/>
</dbReference>
<evidence type="ECO:0000256" key="4">
    <source>
        <dbReference type="ARBA" id="ARBA00022764"/>
    </source>
</evidence>
<dbReference type="InterPro" id="IPR033436">
    <property type="entry name" value="MucB/RseB_C"/>
</dbReference>
<organism evidence="8 9">
    <name type="scientific">Idiomarina fontislapidosi</name>
    <dbReference type="NCBI Taxonomy" id="263723"/>
    <lineage>
        <taxon>Bacteria</taxon>
        <taxon>Pseudomonadati</taxon>
        <taxon>Pseudomonadota</taxon>
        <taxon>Gammaproteobacteria</taxon>
        <taxon>Alteromonadales</taxon>
        <taxon>Idiomarinaceae</taxon>
        <taxon>Idiomarina</taxon>
    </lineage>
</organism>
<evidence type="ECO:0000313" key="9">
    <source>
        <dbReference type="Proteomes" id="UP000287330"/>
    </source>
</evidence>
<dbReference type="InterPro" id="IPR005588">
    <property type="entry name" value="MucB_RseB"/>
</dbReference>